<dbReference type="AlphaFoldDB" id="S8BGX9"/>
<reference evidence="2 3" key="1">
    <citation type="journal article" date="2013" name="PLoS ONE">
        <title>Genomic and secretomic analyses reveal unique features of the lignocellulolytic enzyme system of Penicillium decumbens.</title>
        <authorList>
            <person name="Liu G."/>
            <person name="Zhang L."/>
            <person name="Wei X."/>
            <person name="Zou G."/>
            <person name="Qin Y."/>
            <person name="Ma L."/>
            <person name="Li J."/>
            <person name="Zheng H."/>
            <person name="Wang S."/>
            <person name="Wang C."/>
            <person name="Xun L."/>
            <person name="Zhao G.-P."/>
            <person name="Zhou Z."/>
            <person name="Qu Y."/>
        </authorList>
    </citation>
    <scope>NUCLEOTIDE SEQUENCE [LARGE SCALE GENOMIC DNA]</scope>
    <source>
        <strain evidence="3">114-2 / CGMCC 5302</strain>
    </source>
</reference>
<sequence>MAATPGISKYTTSFDLKHHPGN</sequence>
<protein>
    <submittedName>
        <fullName evidence="2">Uncharacterized protein</fullName>
    </submittedName>
</protein>
<accession>S8BGX9</accession>
<proteinExistence type="predicted"/>
<dbReference type="Proteomes" id="UP000019376">
    <property type="component" value="Unassembled WGS sequence"/>
</dbReference>
<gene>
    <name evidence="2" type="ORF">PDE_09326</name>
</gene>
<evidence type="ECO:0000313" key="3">
    <source>
        <dbReference type="Proteomes" id="UP000019376"/>
    </source>
</evidence>
<name>S8BGX9_PENO1</name>
<dbReference type="HOGENOM" id="CLU_3425129_0_0_1"/>
<dbReference type="EMBL" id="KB644415">
    <property type="protein sequence ID" value="EPS34362.1"/>
    <property type="molecule type" value="Genomic_DNA"/>
</dbReference>
<evidence type="ECO:0000256" key="1">
    <source>
        <dbReference type="SAM" id="MobiDB-lite"/>
    </source>
</evidence>
<organism evidence="2 3">
    <name type="scientific">Penicillium oxalicum (strain 114-2 / CGMCC 5302)</name>
    <name type="common">Penicillium decumbens</name>
    <dbReference type="NCBI Taxonomy" id="933388"/>
    <lineage>
        <taxon>Eukaryota</taxon>
        <taxon>Fungi</taxon>
        <taxon>Dikarya</taxon>
        <taxon>Ascomycota</taxon>
        <taxon>Pezizomycotina</taxon>
        <taxon>Eurotiomycetes</taxon>
        <taxon>Eurotiomycetidae</taxon>
        <taxon>Eurotiales</taxon>
        <taxon>Aspergillaceae</taxon>
        <taxon>Penicillium</taxon>
    </lineage>
</organism>
<keyword evidence="3" id="KW-1185">Reference proteome</keyword>
<evidence type="ECO:0000313" key="2">
    <source>
        <dbReference type="EMBL" id="EPS34362.1"/>
    </source>
</evidence>
<feature type="region of interest" description="Disordered" evidence="1">
    <location>
        <begin position="1"/>
        <end position="22"/>
    </location>
</feature>